<accession>A0A803MQ84</accession>
<protein>
    <submittedName>
        <fullName evidence="1">Uncharacterized protein</fullName>
    </submittedName>
</protein>
<dbReference type="EnsemblPlants" id="AUR62033435-RA">
    <property type="protein sequence ID" value="AUR62033435-RA:cds"/>
    <property type="gene ID" value="AUR62033435"/>
</dbReference>
<evidence type="ECO:0000313" key="2">
    <source>
        <dbReference type="Proteomes" id="UP000596660"/>
    </source>
</evidence>
<sequence length="91" mass="10434">MNIRTFVFDIAHKSDRAPRAQMMMRAHYDILAYNFRVDLMAIFEQNFQSHMEYDNASSGAGDKCTNLLVVDLWEGDDDDDDDGTYDYAPAA</sequence>
<dbReference type="AlphaFoldDB" id="A0A803MQ84"/>
<organism evidence="1 2">
    <name type="scientific">Chenopodium quinoa</name>
    <name type="common">Quinoa</name>
    <dbReference type="NCBI Taxonomy" id="63459"/>
    <lineage>
        <taxon>Eukaryota</taxon>
        <taxon>Viridiplantae</taxon>
        <taxon>Streptophyta</taxon>
        <taxon>Embryophyta</taxon>
        <taxon>Tracheophyta</taxon>
        <taxon>Spermatophyta</taxon>
        <taxon>Magnoliopsida</taxon>
        <taxon>eudicotyledons</taxon>
        <taxon>Gunneridae</taxon>
        <taxon>Pentapetalae</taxon>
        <taxon>Caryophyllales</taxon>
        <taxon>Chenopodiaceae</taxon>
        <taxon>Chenopodioideae</taxon>
        <taxon>Atripliceae</taxon>
        <taxon>Chenopodium</taxon>
    </lineage>
</organism>
<reference evidence="1" key="1">
    <citation type="journal article" date="2017" name="Nature">
        <title>The genome of Chenopodium quinoa.</title>
        <authorList>
            <person name="Jarvis D.E."/>
            <person name="Ho Y.S."/>
            <person name="Lightfoot D.J."/>
            <person name="Schmoeckel S.M."/>
            <person name="Li B."/>
            <person name="Borm T.J.A."/>
            <person name="Ohyanagi H."/>
            <person name="Mineta K."/>
            <person name="Michell C.T."/>
            <person name="Saber N."/>
            <person name="Kharbatia N.M."/>
            <person name="Rupper R.R."/>
            <person name="Sharp A.R."/>
            <person name="Dally N."/>
            <person name="Boughton B.A."/>
            <person name="Woo Y.H."/>
            <person name="Gao G."/>
            <person name="Schijlen E.G.W.M."/>
            <person name="Guo X."/>
            <person name="Momin A.A."/>
            <person name="Negrao S."/>
            <person name="Al-Babili S."/>
            <person name="Gehring C."/>
            <person name="Roessner U."/>
            <person name="Jung C."/>
            <person name="Murphy K."/>
            <person name="Arold S.T."/>
            <person name="Gojobori T."/>
            <person name="van der Linden C.G."/>
            <person name="van Loo E.N."/>
            <person name="Jellen E.N."/>
            <person name="Maughan P.J."/>
            <person name="Tester M."/>
        </authorList>
    </citation>
    <scope>NUCLEOTIDE SEQUENCE [LARGE SCALE GENOMIC DNA]</scope>
    <source>
        <strain evidence="1">cv. PI 614886</strain>
    </source>
</reference>
<reference evidence="1" key="2">
    <citation type="submission" date="2021-03" db="UniProtKB">
        <authorList>
            <consortium name="EnsemblPlants"/>
        </authorList>
    </citation>
    <scope>IDENTIFICATION</scope>
</reference>
<dbReference type="Gramene" id="AUR62033435-RA">
    <property type="protein sequence ID" value="AUR62033435-RA:cds"/>
    <property type="gene ID" value="AUR62033435"/>
</dbReference>
<keyword evidence="2" id="KW-1185">Reference proteome</keyword>
<dbReference type="Proteomes" id="UP000596660">
    <property type="component" value="Unplaced"/>
</dbReference>
<proteinExistence type="predicted"/>
<name>A0A803MQ84_CHEQI</name>
<evidence type="ECO:0000313" key="1">
    <source>
        <dbReference type="EnsemblPlants" id="AUR62033435-RA:cds"/>
    </source>
</evidence>